<reference evidence="8" key="1">
    <citation type="submission" date="2022-07" db="EMBL/GenBank/DDBJ databases">
        <title>Genome Sequence of Xylaria arbuscula.</title>
        <authorList>
            <person name="Buettner E."/>
        </authorList>
    </citation>
    <scope>NUCLEOTIDE SEQUENCE</scope>
    <source>
        <strain evidence="8">VT107</strain>
    </source>
</reference>
<gene>
    <name evidence="8" type="ORF">NPX13_g275</name>
</gene>
<keyword evidence="2" id="KW-0479">Metal-binding</keyword>
<dbReference type="InterPro" id="IPR013083">
    <property type="entry name" value="Znf_RING/FYVE/PHD"/>
</dbReference>
<evidence type="ECO:0000313" key="9">
    <source>
        <dbReference type="Proteomes" id="UP001148614"/>
    </source>
</evidence>
<dbReference type="AlphaFoldDB" id="A0A9W8NN67"/>
<name>A0A9W8NN67_9PEZI</name>
<accession>A0A9W8NN67</accession>
<evidence type="ECO:0000256" key="3">
    <source>
        <dbReference type="ARBA" id="ARBA00022771"/>
    </source>
</evidence>
<organism evidence="8 9">
    <name type="scientific">Xylaria arbuscula</name>
    <dbReference type="NCBI Taxonomy" id="114810"/>
    <lineage>
        <taxon>Eukaryota</taxon>
        <taxon>Fungi</taxon>
        <taxon>Dikarya</taxon>
        <taxon>Ascomycota</taxon>
        <taxon>Pezizomycotina</taxon>
        <taxon>Sordariomycetes</taxon>
        <taxon>Xylariomycetidae</taxon>
        <taxon>Xylariales</taxon>
        <taxon>Xylariaceae</taxon>
        <taxon>Xylaria</taxon>
    </lineage>
</organism>
<dbReference type="VEuPathDB" id="FungiDB:F4678DRAFT_485113"/>
<dbReference type="SUPFAM" id="SSF57850">
    <property type="entry name" value="RING/U-box"/>
    <property type="match status" value="1"/>
</dbReference>
<dbReference type="EMBL" id="JANPWZ010000016">
    <property type="protein sequence ID" value="KAJ3580293.1"/>
    <property type="molecule type" value="Genomic_DNA"/>
</dbReference>
<evidence type="ECO:0000313" key="8">
    <source>
        <dbReference type="EMBL" id="KAJ3580293.1"/>
    </source>
</evidence>
<dbReference type="Proteomes" id="UP001148614">
    <property type="component" value="Unassembled WGS sequence"/>
</dbReference>
<keyword evidence="4" id="KW-0833">Ubl conjugation pathway</keyword>
<evidence type="ECO:0000256" key="2">
    <source>
        <dbReference type="ARBA" id="ARBA00022723"/>
    </source>
</evidence>
<evidence type="ECO:0000256" key="6">
    <source>
        <dbReference type="PROSITE-ProRule" id="PRU00175"/>
    </source>
</evidence>
<evidence type="ECO:0000259" key="7">
    <source>
        <dbReference type="PROSITE" id="PS50089"/>
    </source>
</evidence>
<proteinExistence type="predicted"/>
<dbReference type="SMART" id="SM00184">
    <property type="entry name" value="RING"/>
    <property type="match status" value="1"/>
</dbReference>
<evidence type="ECO:0000256" key="5">
    <source>
        <dbReference type="ARBA" id="ARBA00022833"/>
    </source>
</evidence>
<protein>
    <recommendedName>
        <fullName evidence="7">RING-type domain-containing protein</fullName>
    </recommendedName>
</protein>
<evidence type="ECO:0000256" key="4">
    <source>
        <dbReference type="ARBA" id="ARBA00022786"/>
    </source>
</evidence>
<feature type="domain" description="RING-type" evidence="7">
    <location>
        <begin position="34"/>
        <end position="90"/>
    </location>
</feature>
<evidence type="ECO:0000256" key="1">
    <source>
        <dbReference type="ARBA" id="ARBA00004906"/>
    </source>
</evidence>
<comment type="pathway">
    <text evidence="1">Protein modification; protein ubiquitination.</text>
</comment>
<dbReference type="PROSITE" id="PS50089">
    <property type="entry name" value="ZF_RING_2"/>
    <property type="match status" value="1"/>
</dbReference>
<dbReference type="InterPro" id="IPR001841">
    <property type="entry name" value="Znf_RING"/>
</dbReference>
<dbReference type="GO" id="GO:0008270">
    <property type="term" value="F:zinc ion binding"/>
    <property type="evidence" value="ECO:0007669"/>
    <property type="project" value="UniProtKB-KW"/>
</dbReference>
<dbReference type="InterPro" id="IPR024766">
    <property type="entry name" value="Znf_RING_H2"/>
</dbReference>
<sequence length="174" mass="19712">MPVIIDSQNFKKVVAQFNYAGELVNKQARIQIDCVICREKLLGITNPSLSQLNDNEHERYAVLPLCGHAFGYDCLRNWLNTGSRECPLCRTPTECGKYHKLDLTICGIKGDATSQASDIRKIRQALQGCHKCLYPPAKQKAALVQQQERFEEAQGRADLQERLEAMSQGWQNPY</sequence>
<dbReference type="Gene3D" id="3.30.40.10">
    <property type="entry name" value="Zinc/RING finger domain, C3HC4 (zinc finger)"/>
    <property type="match status" value="1"/>
</dbReference>
<comment type="caution">
    <text evidence="8">The sequence shown here is derived from an EMBL/GenBank/DDBJ whole genome shotgun (WGS) entry which is preliminary data.</text>
</comment>
<dbReference type="Pfam" id="PF12678">
    <property type="entry name" value="zf-rbx1"/>
    <property type="match status" value="1"/>
</dbReference>
<dbReference type="GO" id="GO:0051603">
    <property type="term" value="P:proteolysis involved in protein catabolic process"/>
    <property type="evidence" value="ECO:0007669"/>
    <property type="project" value="UniProtKB-ARBA"/>
</dbReference>
<keyword evidence="3 6" id="KW-0863">Zinc-finger</keyword>
<keyword evidence="5" id="KW-0862">Zinc</keyword>
<keyword evidence="9" id="KW-1185">Reference proteome</keyword>